<comment type="caution">
    <text evidence="2">The sequence shown here is derived from an EMBL/GenBank/DDBJ whole genome shotgun (WGS) entry which is preliminary data.</text>
</comment>
<accession>A0A0W8FYE7</accession>
<dbReference type="EMBL" id="LNQE01000582">
    <property type="protein sequence ID" value="KUG25878.1"/>
    <property type="molecule type" value="Genomic_DNA"/>
</dbReference>
<gene>
    <name evidence="2" type="ORF">ASZ90_004287</name>
</gene>
<feature type="transmembrane region" description="Helical" evidence="1">
    <location>
        <begin position="6"/>
        <end position="24"/>
    </location>
</feature>
<name>A0A0W8FYE7_9ZZZZ</name>
<keyword evidence="1" id="KW-0812">Transmembrane</keyword>
<dbReference type="AlphaFoldDB" id="A0A0W8FYE7"/>
<reference evidence="2" key="1">
    <citation type="journal article" date="2015" name="Proc. Natl. Acad. Sci. U.S.A.">
        <title>Networks of energetic and metabolic interactions define dynamics in microbial communities.</title>
        <authorList>
            <person name="Embree M."/>
            <person name="Liu J.K."/>
            <person name="Al-Bassam M.M."/>
            <person name="Zengler K."/>
        </authorList>
    </citation>
    <scope>NUCLEOTIDE SEQUENCE</scope>
</reference>
<evidence type="ECO:0000313" key="2">
    <source>
        <dbReference type="EMBL" id="KUG25878.1"/>
    </source>
</evidence>
<sequence>MSKGDYLFYVFLVLVLFGIFRAIFELFTKSQSNDTAEEIN</sequence>
<proteinExistence type="predicted"/>
<protein>
    <submittedName>
        <fullName evidence="2">Uncharacterized protein</fullName>
    </submittedName>
</protein>
<keyword evidence="1" id="KW-0472">Membrane</keyword>
<keyword evidence="1" id="KW-1133">Transmembrane helix</keyword>
<organism evidence="2">
    <name type="scientific">hydrocarbon metagenome</name>
    <dbReference type="NCBI Taxonomy" id="938273"/>
    <lineage>
        <taxon>unclassified sequences</taxon>
        <taxon>metagenomes</taxon>
        <taxon>ecological metagenomes</taxon>
    </lineage>
</organism>
<evidence type="ECO:0000256" key="1">
    <source>
        <dbReference type="SAM" id="Phobius"/>
    </source>
</evidence>